<dbReference type="OrthoDB" id="1426903at2"/>
<proteinExistence type="predicted"/>
<organism evidence="2 3">
    <name type="scientific">Bizionia algoritergicola</name>
    <dbReference type="NCBI Taxonomy" id="291187"/>
    <lineage>
        <taxon>Bacteria</taxon>
        <taxon>Pseudomonadati</taxon>
        <taxon>Bacteroidota</taxon>
        <taxon>Flavobacteriia</taxon>
        <taxon>Flavobacteriales</taxon>
        <taxon>Flavobacteriaceae</taxon>
        <taxon>Bizionia</taxon>
    </lineage>
</organism>
<keyword evidence="3" id="KW-1185">Reference proteome</keyword>
<gene>
    <name evidence="2" type="ORF">ES675_12905</name>
</gene>
<name>A0A5D0QT53_9FLAO</name>
<comment type="caution">
    <text evidence="2">The sequence shown here is derived from an EMBL/GenBank/DDBJ whole genome shotgun (WGS) entry which is preliminary data.</text>
</comment>
<accession>A0A5D0QT53</accession>
<sequence length="252" mass="29259">MKTIKTITLLLIICMLTPVVLTAQNQAYWIHADQVKPSKQTNYEQITQDFIAACKKHDLKNSDWVTARTDDGMYLNIMPIANMADLDKNPLAPLMEKMGEKNFQAIFENFDTCYDKHGDYILYLMKDLSYMPNGLTTNTPEQNYRKWHYFHVTPANEQALYEKIKEIKALYEKKNSKEYYRIYRSGFGTMGEYYIASISAKDEQTYSKTSTENNSLLGNEGAKLFADIYVLLEKYEVKTGRMRPDLGYTAKK</sequence>
<evidence type="ECO:0000313" key="2">
    <source>
        <dbReference type="EMBL" id="TYB72059.1"/>
    </source>
</evidence>
<keyword evidence="1" id="KW-0732">Signal</keyword>
<evidence type="ECO:0000256" key="1">
    <source>
        <dbReference type="SAM" id="SignalP"/>
    </source>
</evidence>
<dbReference type="RefSeq" id="WP_066254337.1">
    <property type="nucleotide sequence ID" value="NZ_VSKL01000005.1"/>
</dbReference>
<feature type="chain" id="PRO_5022957905" evidence="1">
    <location>
        <begin position="24"/>
        <end position="252"/>
    </location>
</feature>
<dbReference type="Proteomes" id="UP000324358">
    <property type="component" value="Unassembled WGS sequence"/>
</dbReference>
<evidence type="ECO:0000313" key="3">
    <source>
        <dbReference type="Proteomes" id="UP000324358"/>
    </source>
</evidence>
<dbReference type="EMBL" id="VSKL01000005">
    <property type="protein sequence ID" value="TYB72059.1"/>
    <property type="molecule type" value="Genomic_DNA"/>
</dbReference>
<dbReference type="AlphaFoldDB" id="A0A5D0QT53"/>
<protein>
    <submittedName>
        <fullName evidence="2">Uncharacterized protein</fullName>
    </submittedName>
</protein>
<reference evidence="2 3" key="1">
    <citation type="submission" date="2019-08" db="EMBL/GenBank/DDBJ databases">
        <title>Genomes of Antarctic Bizionia species.</title>
        <authorList>
            <person name="Bowman J.P."/>
        </authorList>
    </citation>
    <scope>NUCLEOTIDE SEQUENCE [LARGE SCALE GENOMIC DNA]</scope>
    <source>
        <strain evidence="2 3">APA-1</strain>
    </source>
</reference>
<feature type="signal peptide" evidence="1">
    <location>
        <begin position="1"/>
        <end position="23"/>
    </location>
</feature>